<protein>
    <submittedName>
        <fullName evidence="1">Uncharacterized protein</fullName>
    </submittedName>
</protein>
<proteinExistence type="predicted"/>
<name>A0A6G1ENK1_9ORYZ</name>
<dbReference type="PANTHER" id="PTHR31934:SF5">
    <property type="entry name" value="OS05G0557900 PROTEIN"/>
    <property type="match status" value="1"/>
</dbReference>
<evidence type="ECO:0000313" key="1">
    <source>
        <dbReference type="EMBL" id="KAF0926218.1"/>
    </source>
</evidence>
<reference evidence="1 2" key="1">
    <citation type="submission" date="2019-11" db="EMBL/GenBank/DDBJ databases">
        <title>Whole genome sequence of Oryza granulata.</title>
        <authorList>
            <person name="Li W."/>
        </authorList>
    </citation>
    <scope>NUCLEOTIDE SEQUENCE [LARGE SCALE GENOMIC DNA]</scope>
    <source>
        <strain evidence="2">cv. Menghai</strain>
        <tissue evidence="1">Leaf</tissue>
    </source>
</reference>
<organism evidence="1 2">
    <name type="scientific">Oryza meyeriana var. granulata</name>
    <dbReference type="NCBI Taxonomy" id="110450"/>
    <lineage>
        <taxon>Eukaryota</taxon>
        <taxon>Viridiplantae</taxon>
        <taxon>Streptophyta</taxon>
        <taxon>Embryophyta</taxon>
        <taxon>Tracheophyta</taxon>
        <taxon>Spermatophyta</taxon>
        <taxon>Magnoliopsida</taxon>
        <taxon>Liliopsida</taxon>
        <taxon>Poales</taxon>
        <taxon>Poaceae</taxon>
        <taxon>BOP clade</taxon>
        <taxon>Oryzoideae</taxon>
        <taxon>Oryzeae</taxon>
        <taxon>Oryzinae</taxon>
        <taxon>Oryza</taxon>
        <taxon>Oryza meyeriana</taxon>
    </lineage>
</organism>
<dbReference type="EMBL" id="SPHZ02000003">
    <property type="protein sequence ID" value="KAF0926218.1"/>
    <property type="molecule type" value="Genomic_DNA"/>
</dbReference>
<sequence length="229" mass="25451">MGLTCHIARIHSEASVEKNARELKLYIEELYWGSGKQVLLLGHSKGGVDAAAALSLYWSELKGKGDIRALEDLTYDKRRNFISNHKLPVDELPIISFHTEASTAPTMLASLSRVAQAELLPWLPLPWFLSAPEYTESVLASLKLPVVVPASAAMAISALHLRLRYGERSDGLVTRRDAEVPGSVVVRPERRLDHAWMVHSTLRKDRTEADATQMCEALMAMLVEIGKKK</sequence>
<keyword evidence="2" id="KW-1185">Reference proteome</keyword>
<evidence type="ECO:0000313" key="2">
    <source>
        <dbReference type="Proteomes" id="UP000479710"/>
    </source>
</evidence>
<dbReference type="PANTHER" id="PTHR31934">
    <property type="entry name" value="ALPHA/BETA-HYDROLASES SUPERFAMILY PROTEIN"/>
    <property type="match status" value="1"/>
</dbReference>
<dbReference type="SUPFAM" id="SSF53474">
    <property type="entry name" value="alpha/beta-Hydrolases"/>
    <property type="match status" value="1"/>
</dbReference>
<dbReference type="AlphaFoldDB" id="A0A6G1ENK1"/>
<dbReference type="Proteomes" id="UP000479710">
    <property type="component" value="Unassembled WGS sequence"/>
</dbReference>
<accession>A0A6G1ENK1</accession>
<gene>
    <name evidence="1" type="ORF">E2562_022047</name>
</gene>
<comment type="caution">
    <text evidence="1">The sequence shown here is derived from an EMBL/GenBank/DDBJ whole genome shotgun (WGS) entry which is preliminary data.</text>
</comment>
<dbReference type="Gene3D" id="3.40.50.1820">
    <property type="entry name" value="alpha/beta hydrolase"/>
    <property type="match status" value="2"/>
</dbReference>
<dbReference type="InterPro" id="IPR029058">
    <property type="entry name" value="AB_hydrolase_fold"/>
</dbReference>
<dbReference type="OrthoDB" id="2016516at2759"/>